<dbReference type="AlphaFoldDB" id="A0A195B1L9"/>
<sequence length="143" mass="16473">REKERKRGASSCRSVLRFDVGNHAPHSLSATEIFGFIVCEGLKRGKKRERERERKRERERERERQYCLAKRRGEGSAVNLIFKCKQIYIAAKAPPTDVVRLSTAATLVRVLKLLFVSHGSGSLRCRSFYIPRDKCTDYVRATT</sequence>
<feature type="compositionally biased region" description="Basic and acidic residues" evidence="1">
    <location>
        <begin position="48"/>
        <end position="63"/>
    </location>
</feature>
<feature type="region of interest" description="Disordered" evidence="1">
    <location>
        <begin position="44"/>
        <end position="63"/>
    </location>
</feature>
<evidence type="ECO:0000313" key="2">
    <source>
        <dbReference type="EMBL" id="KYM78180.1"/>
    </source>
</evidence>
<organism evidence="2 3">
    <name type="scientific">Atta colombica</name>
    <dbReference type="NCBI Taxonomy" id="520822"/>
    <lineage>
        <taxon>Eukaryota</taxon>
        <taxon>Metazoa</taxon>
        <taxon>Ecdysozoa</taxon>
        <taxon>Arthropoda</taxon>
        <taxon>Hexapoda</taxon>
        <taxon>Insecta</taxon>
        <taxon>Pterygota</taxon>
        <taxon>Neoptera</taxon>
        <taxon>Endopterygota</taxon>
        <taxon>Hymenoptera</taxon>
        <taxon>Apocrita</taxon>
        <taxon>Aculeata</taxon>
        <taxon>Formicoidea</taxon>
        <taxon>Formicidae</taxon>
        <taxon>Myrmicinae</taxon>
        <taxon>Atta</taxon>
    </lineage>
</organism>
<keyword evidence="3" id="KW-1185">Reference proteome</keyword>
<proteinExistence type="predicted"/>
<reference evidence="2 3" key="1">
    <citation type="submission" date="2015-09" db="EMBL/GenBank/DDBJ databases">
        <title>Atta colombica WGS genome.</title>
        <authorList>
            <person name="Nygaard S."/>
            <person name="Hu H."/>
            <person name="Boomsma J."/>
            <person name="Zhang G."/>
        </authorList>
    </citation>
    <scope>NUCLEOTIDE SEQUENCE [LARGE SCALE GENOMIC DNA]</scope>
    <source>
        <strain evidence="2">Treedump-2</strain>
        <tissue evidence="2">Whole body</tissue>
    </source>
</reference>
<dbReference type="Proteomes" id="UP000078540">
    <property type="component" value="Unassembled WGS sequence"/>
</dbReference>
<feature type="non-terminal residue" evidence="2">
    <location>
        <position position="1"/>
    </location>
</feature>
<evidence type="ECO:0000313" key="3">
    <source>
        <dbReference type="Proteomes" id="UP000078540"/>
    </source>
</evidence>
<evidence type="ECO:0000256" key="1">
    <source>
        <dbReference type="SAM" id="MobiDB-lite"/>
    </source>
</evidence>
<dbReference type="EMBL" id="KQ976681">
    <property type="protein sequence ID" value="KYM78180.1"/>
    <property type="molecule type" value="Genomic_DNA"/>
</dbReference>
<protein>
    <submittedName>
        <fullName evidence="2">Uncharacterized protein</fullName>
    </submittedName>
</protein>
<gene>
    <name evidence="2" type="ORF">ALC53_11375</name>
</gene>
<name>A0A195B1L9_9HYME</name>
<accession>A0A195B1L9</accession>